<feature type="compositionally biased region" description="Basic and acidic residues" evidence="1">
    <location>
        <begin position="246"/>
        <end position="277"/>
    </location>
</feature>
<evidence type="ECO:0000256" key="1">
    <source>
        <dbReference type="SAM" id="MobiDB-lite"/>
    </source>
</evidence>
<dbReference type="PANTHER" id="PTHR35585:SF1">
    <property type="entry name" value="HHE DOMAIN PROTEIN (AFU_ORTHOLOGUE AFUA_4G00730)"/>
    <property type="match status" value="1"/>
</dbReference>
<dbReference type="AlphaFoldDB" id="B2ILF8"/>
<dbReference type="Gene3D" id="1.20.120.520">
    <property type="entry name" value="nmb1532 protein domain like"/>
    <property type="match status" value="1"/>
</dbReference>
<feature type="region of interest" description="Disordered" evidence="1">
    <location>
        <begin position="201"/>
        <end position="482"/>
    </location>
</feature>
<dbReference type="KEGG" id="bid:Bind_3822"/>
<dbReference type="Pfam" id="PF01814">
    <property type="entry name" value="Hemerythrin"/>
    <property type="match status" value="1"/>
</dbReference>
<reference evidence="3 4" key="1">
    <citation type="submission" date="2008-03" db="EMBL/GenBank/DDBJ databases">
        <title>Complete sequence of plasmid1 of Beijerinckia indica subsp. indica ATCC 9039.</title>
        <authorList>
            <consortium name="US DOE Joint Genome Institute"/>
            <person name="Copeland A."/>
            <person name="Lucas S."/>
            <person name="Lapidus A."/>
            <person name="Glavina del Rio T."/>
            <person name="Dalin E."/>
            <person name="Tice H."/>
            <person name="Bruce D."/>
            <person name="Goodwin L."/>
            <person name="Pitluck S."/>
            <person name="LaButti K."/>
            <person name="Schmutz J."/>
            <person name="Larimer F."/>
            <person name="Land M."/>
            <person name="Hauser L."/>
            <person name="Kyrpides N."/>
            <person name="Mikhailova N."/>
            <person name="Dunfield P.F."/>
            <person name="Dedysh S.N."/>
            <person name="Liesack W."/>
            <person name="Saw J.H."/>
            <person name="Alam M."/>
            <person name="Chen Y."/>
            <person name="Murrell J.C."/>
            <person name="Richardson P."/>
        </authorList>
    </citation>
    <scope>NUCLEOTIDE SEQUENCE [LARGE SCALE GENOMIC DNA]</scope>
    <source>
        <strain evidence="4">ATCC 9039 / DSM 1715 / NCIMB 8712</strain>
        <plasmid evidence="3 4">pBIND01</plasmid>
    </source>
</reference>
<name>B2ILF8_BEII9</name>
<protein>
    <submittedName>
        <fullName evidence="3">Hemerythrin HHE cation binding domain protein</fullName>
    </submittedName>
</protein>
<dbReference type="HOGENOM" id="CLU_497547_0_0_5"/>
<dbReference type="OrthoDB" id="9793637at2"/>
<feature type="compositionally biased region" description="Basic and acidic residues" evidence="1">
    <location>
        <begin position="368"/>
        <end position="396"/>
    </location>
</feature>
<feature type="compositionally biased region" description="Basic and acidic residues" evidence="1">
    <location>
        <begin position="332"/>
        <end position="361"/>
    </location>
</feature>
<feature type="region of interest" description="Disordered" evidence="1">
    <location>
        <begin position="1"/>
        <end position="36"/>
    </location>
</feature>
<accession>B2ILF8</accession>
<proteinExistence type="predicted"/>
<geneLocation type="plasmid" evidence="3 4">
    <name>pBIND01</name>
</geneLocation>
<dbReference type="EMBL" id="CP001017">
    <property type="protein sequence ID" value="ACB97358.1"/>
    <property type="molecule type" value="Genomic_DNA"/>
</dbReference>
<feature type="compositionally biased region" description="Basic and acidic residues" evidence="1">
    <location>
        <begin position="443"/>
        <end position="482"/>
    </location>
</feature>
<evidence type="ECO:0000313" key="4">
    <source>
        <dbReference type="Proteomes" id="UP000001695"/>
    </source>
</evidence>
<evidence type="ECO:0000313" key="3">
    <source>
        <dbReference type="EMBL" id="ACB97358.1"/>
    </source>
</evidence>
<dbReference type="RefSeq" id="WP_012382971.1">
    <property type="nucleotide sequence ID" value="NC_010580.1"/>
</dbReference>
<sequence length="482" mass="55928">MKQEKEEKESADPKGQTGAKSSSDVTGEDAKKQDAISMLKADHREIEQLFDRYKAVSRRADRAKIAKEVCNALTIHAILEEEIFYPACRELIDDQPLDEAQVEHDSAKVLIEELISGRPEDPFYDAKVNVLAEQVKQHIREEEGKPDSIFAKAEAAGADFVVIGEELKKRKAELLSKASRETLQAEPCSFKALANLTKEEDMASYQRGRDYEERGPSRSRYDEETGRRRDEQGRFMSNEDYGNRGGQERRYRVGSERDEYSRSSSDRDQGYRSRPSYEDEEYSSRGQRMPERDEYGRFVSDDERHGQSYSHGRDYENERRGSRSHGGWFGDPEGHAEAARRGWDEREGEGRAYRDENERRSSSQGSGRRYEQRSRQEEDDERRQGSGRDYEDERRGSRSHGGWFGDPEGHAEAARRGWDEREGEGRAYRDENERRSSSQGGGRRYEQRSRQEEDDERHQGSGWYGDREGHSEASRRGWEHRR</sequence>
<keyword evidence="3" id="KW-0614">Plasmid</keyword>
<feature type="compositionally biased region" description="Basic and acidic residues" evidence="1">
    <location>
        <begin position="1"/>
        <end position="12"/>
    </location>
</feature>
<dbReference type="PANTHER" id="PTHR35585">
    <property type="entry name" value="HHE DOMAIN PROTEIN (AFU_ORTHOLOGUE AFUA_4G00730)"/>
    <property type="match status" value="1"/>
</dbReference>
<feature type="compositionally biased region" description="Basic and acidic residues" evidence="1">
    <location>
        <begin position="407"/>
        <end position="436"/>
    </location>
</feature>
<evidence type="ECO:0000259" key="2">
    <source>
        <dbReference type="Pfam" id="PF01814"/>
    </source>
</evidence>
<feature type="compositionally biased region" description="Basic and acidic residues" evidence="1">
    <location>
        <begin position="201"/>
        <end position="233"/>
    </location>
</feature>
<organism evidence="3 4">
    <name type="scientific">Beijerinckia indica subsp. indica (strain ATCC 9039 / DSM 1715 / NCIMB 8712)</name>
    <dbReference type="NCBI Taxonomy" id="395963"/>
    <lineage>
        <taxon>Bacteria</taxon>
        <taxon>Pseudomonadati</taxon>
        <taxon>Pseudomonadota</taxon>
        <taxon>Alphaproteobacteria</taxon>
        <taxon>Hyphomicrobiales</taxon>
        <taxon>Beijerinckiaceae</taxon>
        <taxon>Beijerinckia</taxon>
    </lineage>
</organism>
<dbReference type="Proteomes" id="UP000001695">
    <property type="component" value="Plasmid pBIND01"/>
</dbReference>
<dbReference type="InterPro" id="IPR012312">
    <property type="entry name" value="Hemerythrin-like"/>
</dbReference>
<feature type="compositionally biased region" description="Basic and acidic residues" evidence="1">
    <location>
        <begin position="288"/>
        <end position="321"/>
    </location>
</feature>
<keyword evidence="4" id="KW-1185">Reference proteome</keyword>
<gene>
    <name evidence="3" type="ordered locus">Bind_3822</name>
</gene>
<feature type="domain" description="Hemerythrin-like" evidence="2">
    <location>
        <begin position="35"/>
        <end position="144"/>
    </location>
</feature>